<dbReference type="GO" id="GO:0008483">
    <property type="term" value="F:transaminase activity"/>
    <property type="evidence" value="ECO:0007669"/>
    <property type="project" value="UniProtKB-KW"/>
</dbReference>
<dbReference type="Gene3D" id="3.90.1150.10">
    <property type="entry name" value="Aspartate Aminotransferase, domain 1"/>
    <property type="match status" value="1"/>
</dbReference>
<evidence type="ECO:0000313" key="7">
    <source>
        <dbReference type="EMBL" id="QBI18164.1"/>
    </source>
</evidence>
<dbReference type="Gene3D" id="3.40.640.10">
    <property type="entry name" value="Type I PLP-dependent aspartate aminotransferase-like (Major domain)"/>
    <property type="match status" value="1"/>
</dbReference>
<reference evidence="7 8" key="1">
    <citation type="submission" date="2019-01" db="EMBL/GenBank/DDBJ databases">
        <title>Egibacter rhizosphaerae EGI 80759T.</title>
        <authorList>
            <person name="Chen D.-D."/>
            <person name="Tian Y."/>
            <person name="Jiao J.-Y."/>
            <person name="Zhang X.-T."/>
            <person name="Zhang Y.-G."/>
            <person name="Zhang Y."/>
            <person name="Xiao M."/>
            <person name="Shu W.-S."/>
            <person name="Li W.-J."/>
        </authorList>
    </citation>
    <scope>NUCLEOTIDE SEQUENCE [LARGE SCALE GENOMIC DNA]</scope>
    <source>
        <strain evidence="7 8">EGI 80759</strain>
    </source>
</reference>
<dbReference type="InterPro" id="IPR015424">
    <property type="entry name" value="PyrdxlP-dep_Trfase"/>
</dbReference>
<keyword evidence="4" id="KW-0456">Lyase</keyword>
<evidence type="ECO:0000256" key="4">
    <source>
        <dbReference type="ARBA" id="ARBA00023239"/>
    </source>
</evidence>
<dbReference type="SUPFAM" id="SSF53383">
    <property type="entry name" value="PLP-dependent transferases"/>
    <property type="match status" value="1"/>
</dbReference>
<evidence type="ECO:0000313" key="8">
    <source>
        <dbReference type="Proteomes" id="UP000291469"/>
    </source>
</evidence>
<accession>A0A411YAD0</accession>
<keyword evidence="7" id="KW-0032">Aminotransferase</keyword>
<dbReference type="KEGG" id="erz:ER308_00295"/>
<evidence type="ECO:0000256" key="5">
    <source>
        <dbReference type="PIRSR" id="PIRSR017617-1"/>
    </source>
</evidence>
<dbReference type="Proteomes" id="UP000291469">
    <property type="component" value="Chromosome"/>
</dbReference>
<organism evidence="7 8">
    <name type="scientific">Egibacter rhizosphaerae</name>
    <dbReference type="NCBI Taxonomy" id="1670831"/>
    <lineage>
        <taxon>Bacteria</taxon>
        <taxon>Bacillati</taxon>
        <taxon>Actinomycetota</taxon>
        <taxon>Nitriliruptoria</taxon>
        <taxon>Egibacterales</taxon>
        <taxon>Egibacteraceae</taxon>
        <taxon>Egibacter</taxon>
    </lineage>
</organism>
<comment type="similarity">
    <text evidence="2">Belongs to the threonine aldolase family.</text>
</comment>
<dbReference type="GO" id="GO:0006545">
    <property type="term" value="P:glycine biosynthetic process"/>
    <property type="evidence" value="ECO:0007669"/>
    <property type="project" value="TreeGrafter"/>
</dbReference>
<feature type="domain" description="Aromatic amino acid beta-eliminating lyase/threonine aldolase" evidence="6">
    <location>
        <begin position="17"/>
        <end position="298"/>
    </location>
</feature>
<evidence type="ECO:0000256" key="3">
    <source>
        <dbReference type="ARBA" id="ARBA00022898"/>
    </source>
</evidence>
<dbReference type="PANTHER" id="PTHR48097:SF9">
    <property type="entry name" value="L-THREONINE ALDOLASE"/>
    <property type="match status" value="1"/>
</dbReference>
<dbReference type="InterPro" id="IPR015422">
    <property type="entry name" value="PyrdxlP-dep_Trfase_small"/>
</dbReference>
<dbReference type="GO" id="GO:0005829">
    <property type="term" value="C:cytosol"/>
    <property type="evidence" value="ECO:0007669"/>
    <property type="project" value="TreeGrafter"/>
</dbReference>
<keyword evidence="7" id="KW-0808">Transferase</keyword>
<keyword evidence="8" id="KW-1185">Reference proteome</keyword>
<dbReference type="EMBL" id="CP036402">
    <property type="protein sequence ID" value="QBI18164.1"/>
    <property type="molecule type" value="Genomic_DNA"/>
</dbReference>
<evidence type="ECO:0000256" key="1">
    <source>
        <dbReference type="ARBA" id="ARBA00001933"/>
    </source>
</evidence>
<dbReference type="GO" id="GO:0008732">
    <property type="term" value="F:L-allo-threonine aldolase activity"/>
    <property type="evidence" value="ECO:0007669"/>
    <property type="project" value="TreeGrafter"/>
</dbReference>
<protein>
    <submittedName>
        <fullName evidence="7">Aminotransferase class I/II-fold pyridoxal phosphate-dependent enzyme</fullName>
    </submittedName>
</protein>
<keyword evidence="3" id="KW-0663">Pyridoxal phosphate</keyword>
<feature type="modified residue" description="N6-(pyridoxal phosphate)lysine" evidence="5">
    <location>
        <position position="213"/>
    </location>
</feature>
<evidence type="ECO:0000259" key="6">
    <source>
        <dbReference type="Pfam" id="PF01212"/>
    </source>
</evidence>
<sequence>MSPGPRSPTTGECPVIDLRSDTVTRPNPAMRAAMADAEVGDDVYGEDPTVRRLEEAAAARFGRQAALYCPSGVMCNQLWLRVLAPGGTEAIVEDNAHVVNYEAGAGALLGHVQFRTVPGSRGVLDPEVVAAAIRPDVFPLTPTSLVCVEQTHNRRGGAVTPLETLDRLRRLTDEAGVALYLDGARVFNAAVAAGVDVADYAALVDGLSFCTSKALSAPVGSAMVGDADAIVEARRWRRRYGGGMRQAGVIAAASLVALEQMTDRLVEDHAHARLLADAVAEVYPEGLEAGTVETNIVCIENVDAAALVEALADRGVRAGALGPSTARLVTHPDVTEDDCRRAAAALKDALADVAR</sequence>
<dbReference type="InterPro" id="IPR001597">
    <property type="entry name" value="ArAA_b-elim_lyase/Thr_aldolase"/>
</dbReference>
<dbReference type="AlphaFoldDB" id="A0A411YAD0"/>
<comment type="cofactor">
    <cofactor evidence="1">
        <name>pyridoxal 5'-phosphate</name>
        <dbReference type="ChEBI" id="CHEBI:597326"/>
    </cofactor>
</comment>
<dbReference type="FunFam" id="3.40.640.10:FF:000030">
    <property type="entry name" value="Low-specificity L-threonine aldolase"/>
    <property type="match status" value="1"/>
</dbReference>
<name>A0A411YAD0_9ACTN</name>
<evidence type="ECO:0000256" key="2">
    <source>
        <dbReference type="ARBA" id="ARBA00006966"/>
    </source>
</evidence>
<dbReference type="GO" id="GO:0006567">
    <property type="term" value="P:L-threonine catabolic process"/>
    <property type="evidence" value="ECO:0007669"/>
    <property type="project" value="TreeGrafter"/>
</dbReference>
<gene>
    <name evidence="7" type="ORF">ER308_00295</name>
</gene>
<dbReference type="PANTHER" id="PTHR48097">
    <property type="entry name" value="L-THREONINE ALDOLASE-RELATED"/>
    <property type="match status" value="1"/>
</dbReference>
<dbReference type="NCBIfam" id="NF041359">
    <property type="entry name" value="GntG_guanitoxin"/>
    <property type="match status" value="1"/>
</dbReference>
<proteinExistence type="inferred from homology"/>
<dbReference type="PIRSF" id="PIRSF017617">
    <property type="entry name" value="Thr_aldolase"/>
    <property type="match status" value="1"/>
</dbReference>
<dbReference type="OrthoDB" id="9774495at2"/>
<dbReference type="Pfam" id="PF01212">
    <property type="entry name" value="Beta_elim_lyase"/>
    <property type="match status" value="1"/>
</dbReference>
<dbReference type="InterPro" id="IPR023603">
    <property type="entry name" value="Low_specificity_L-TA-like"/>
</dbReference>
<dbReference type="InterPro" id="IPR015421">
    <property type="entry name" value="PyrdxlP-dep_Trfase_major"/>
</dbReference>